<evidence type="ECO:0000256" key="13">
    <source>
        <dbReference type="SAM" id="Phobius"/>
    </source>
</evidence>
<comment type="similarity">
    <text evidence="3">Belongs to the 1-acyl-sn-glycerol-3-phosphate acyltransferase family.</text>
</comment>
<evidence type="ECO:0000256" key="4">
    <source>
        <dbReference type="ARBA" id="ARBA00022516"/>
    </source>
</evidence>
<reference evidence="15 16" key="1">
    <citation type="submission" date="2024-06" db="EMBL/GenBank/DDBJ databases">
        <authorList>
            <person name="Kraege A."/>
            <person name="Thomma B."/>
        </authorList>
    </citation>
    <scope>NUCLEOTIDE SEQUENCE [LARGE SCALE GENOMIC DNA]</scope>
</reference>
<protein>
    <submittedName>
        <fullName evidence="15">G11952 protein</fullName>
    </submittedName>
</protein>
<keyword evidence="16" id="KW-1185">Reference proteome</keyword>
<evidence type="ECO:0000256" key="1">
    <source>
        <dbReference type="ARBA" id="ARBA00004370"/>
    </source>
</evidence>
<sequence length="322" mass="36642">MHNSPFLDLSSPMTPYEWFKFFVMIPMFLVRCCITVVCMPFVWCVVVVLTWGVKANQPMTGWRKACIRPFLKTWSGILLHIGFNYWPSIKGLENLSKAKECRAMLVFNHVSYVDGIILGAYFLPCGLAKASIADMPFFGTFCRACSFLFVERKGSGDASQTTQASRGNTTELIHERCEDLRFPILAISPEGTTKRSECLLTFSTGAFVGGRAVMPVLLHYRSRYNNNGWGRVQSSLWHFMRLQTQLINLVDVEVLPPYIPSEEERKDPRLYADNVRRLMGEKLGVPLVEQGLKQQQELKRRGCCVDWTGRHIIISGKRPAKS</sequence>
<evidence type="ECO:0000313" key="16">
    <source>
        <dbReference type="Proteomes" id="UP001497392"/>
    </source>
</evidence>
<feature type="transmembrane region" description="Helical" evidence="13">
    <location>
        <begin position="20"/>
        <end position="53"/>
    </location>
</feature>
<evidence type="ECO:0000256" key="5">
    <source>
        <dbReference type="ARBA" id="ARBA00022679"/>
    </source>
</evidence>
<keyword evidence="12" id="KW-0012">Acyltransferase</keyword>
<keyword evidence="7 13" id="KW-1133">Transmembrane helix</keyword>
<dbReference type="SUPFAM" id="SSF69593">
    <property type="entry name" value="Glycerol-3-phosphate (1)-acyltransferase"/>
    <property type="match status" value="1"/>
</dbReference>
<evidence type="ECO:0000256" key="3">
    <source>
        <dbReference type="ARBA" id="ARBA00008655"/>
    </source>
</evidence>
<keyword evidence="6 13" id="KW-0812">Transmembrane</keyword>
<dbReference type="PANTHER" id="PTHR23063:SF59">
    <property type="entry name" value="ACYLTRANSFERASE"/>
    <property type="match status" value="1"/>
</dbReference>
<dbReference type="InterPro" id="IPR002123">
    <property type="entry name" value="Plipid/glycerol_acylTrfase"/>
</dbReference>
<proteinExistence type="inferred from homology"/>
<comment type="caution">
    <text evidence="15">The sequence shown here is derived from an EMBL/GenBank/DDBJ whole genome shotgun (WGS) entry which is preliminary data.</text>
</comment>
<keyword evidence="8" id="KW-0443">Lipid metabolism</keyword>
<evidence type="ECO:0000256" key="9">
    <source>
        <dbReference type="ARBA" id="ARBA00023136"/>
    </source>
</evidence>
<dbReference type="PANTHER" id="PTHR23063">
    <property type="entry name" value="PHOSPHOLIPID ACYLTRANSFERASE"/>
    <property type="match status" value="1"/>
</dbReference>
<comment type="pathway">
    <text evidence="2">Lipid metabolism.</text>
</comment>
<evidence type="ECO:0000256" key="12">
    <source>
        <dbReference type="ARBA" id="ARBA00023315"/>
    </source>
</evidence>
<comment type="subcellular location">
    <subcellularLocation>
        <location evidence="1">Membrane</location>
    </subcellularLocation>
</comment>
<gene>
    <name evidence="15" type="primary">g11952</name>
    <name evidence="15" type="ORF">VP750_LOCUS10670</name>
</gene>
<dbReference type="InterPro" id="IPR045252">
    <property type="entry name" value="LPCAT1-like"/>
</dbReference>
<accession>A0ABP1G959</accession>
<keyword evidence="11" id="KW-1208">Phospholipid metabolism</keyword>
<evidence type="ECO:0000256" key="10">
    <source>
        <dbReference type="ARBA" id="ARBA00023209"/>
    </source>
</evidence>
<keyword evidence="5" id="KW-0808">Transferase</keyword>
<evidence type="ECO:0000313" key="15">
    <source>
        <dbReference type="EMBL" id="CAL5228764.1"/>
    </source>
</evidence>
<evidence type="ECO:0000256" key="7">
    <source>
        <dbReference type="ARBA" id="ARBA00022989"/>
    </source>
</evidence>
<evidence type="ECO:0000256" key="8">
    <source>
        <dbReference type="ARBA" id="ARBA00023098"/>
    </source>
</evidence>
<keyword evidence="9 13" id="KW-0472">Membrane</keyword>
<dbReference type="CDD" id="cd07991">
    <property type="entry name" value="LPLAT_LPCAT1-like"/>
    <property type="match status" value="1"/>
</dbReference>
<dbReference type="Pfam" id="PF01553">
    <property type="entry name" value="Acyltransferase"/>
    <property type="match status" value="1"/>
</dbReference>
<name>A0ABP1G959_9CHLO</name>
<organism evidence="15 16">
    <name type="scientific">Coccomyxa viridis</name>
    <dbReference type="NCBI Taxonomy" id="1274662"/>
    <lineage>
        <taxon>Eukaryota</taxon>
        <taxon>Viridiplantae</taxon>
        <taxon>Chlorophyta</taxon>
        <taxon>core chlorophytes</taxon>
        <taxon>Trebouxiophyceae</taxon>
        <taxon>Trebouxiophyceae incertae sedis</taxon>
        <taxon>Coccomyxaceae</taxon>
        <taxon>Coccomyxa</taxon>
    </lineage>
</organism>
<keyword evidence="10" id="KW-0594">Phospholipid biosynthesis</keyword>
<dbReference type="Proteomes" id="UP001497392">
    <property type="component" value="Unassembled WGS sequence"/>
</dbReference>
<dbReference type="SMART" id="SM00563">
    <property type="entry name" value="PlsC"/>
    <property type="match status" value="1"/>
</dbReference>
<dbReference type="EMBL" id="CAXHTA020000019">
    <property type="protein sequence ID" value="CAL5228764.1"/>
    <property type="molecule type" value="Genomic_DNA"/>
</dbReference>
<evidence type="ECO:0000259" key="14">
    <source>
        <dbReference type="SMART" id="SM00563"/>
    </source>
</evidence>
<evidence type="ECO:0000256" key="6">
    <source>
        <dbReference type="ARBA" id="ARBA00022692"/>
    </source>
</evidence>
<feature type="domain" description="Phospholipid/glycerol acyltransferase" evidence="14">
    <location>
        <begin position="103"/>
        <end position="221"/>
    </location>
</feature>
<evidence type="ECO:0000256" key="11">
    <source>
        <dbReference type="ARBA" id="ARBA00023264"/>
    </source>
</evidence>
<evidence type="ECO:0000256" key="2">
    <source>
        <dbReference type="ARBA" id="ARBA00005189"/>
    </source>
</evidence>
<keyword evidence="4" id="KW-0444">Lipid biosynthesis</keyword>